<dbReference type="InterPro" id="IPR036047">
    <property type="entry name" value="F-box-like_dom_sf"/>
</dbReference>
<dbReference type="SMART" id="SM00256">
    <property type="entry name" value="FBOX"/>
    <property type="match status" value="1"/>
</dbReference>
<feature type="domain" description="F-box" evidence="1">
    <location>
        <begin position="48"/>
        <end position="94"/>
    </location>
</feature>
<gene>
    <name evidence="2" type="ORF">KC19_10G046700</name>
</gene>
<dbReference type="Proteomes" id="UP000822688">
    <property type="component" value="Chromosome 10"/>
</dbReference>
<dbReference type="SUPFAM" id="SSF81383">
    <property type="entry name" value="F-box domain"/>
    <property type="match status" value="1"/>
</dbReference>
<protein>
    <recommendedName>
        <fullName evidence="1">F-box domain-containing protein</fullName>
    </recommendedName>
</protein>
<keyword evidence="3" id="KW-1185">Reference proteome</keyword>
<dbReference type="OrthoDB" id="1071894at2759"/>
<dbReference type="Pfam" id="PF24750">
    <property type="entry name" value="b-prop_At3g26010-like"/>
    <property type="match status" value="1"/>
</dbReference>
<name>A0A8T0GJG6_CERPU</name>
<dbReference type="SUPFAM" id="SSF117281">
    <property type="entry name" value="Kelch motif"/>
    <property type="match status" value="1"/>
</dbReference>
<reference evidence="2" key="1">
    <citation type="submission" date="2020-06" db="EMBL/GenBank/DDBJ databases">
        <title>WGS assembly of Ceratodon purpureus strain R40.</title>
        <authorList>
            <person name="Carey S.B."/>
            <person name="Jenkins J."/>
            <person name="Shu S."/>
            <person name="Lovell J.T."/>
            <person name="Sreedasyam A."/>
            <person name="Maumus F."/>
            <person name="Tiley G.P."/>
            <person name="Fernandez-Pozo N."/>
            <person name="Barry K."/>
            <person name="Chen C."/>
            <person name="Wang M."/>
            <person name="Lipzen A."/>
            <person name="Daum C."/>
            <person name="Saski C.A."/>
            <person name="Payton A.C."/>
            <person name="Mcbreen J.C."/>
            <person name="Conrad R.E."/>
            <person name="Kollar L.M."/>
            <person name="Olsson S."/>
            <person name="Huttunen S."/>
            <person name="Landis J.B."/>
            <person name="Wickett N.J."/>
            <person name="Johnson M.G."/>
            <person name="Rensing S.A."/>
            <person name="Grimwood J."/>
            <person name="Schmutz J."/>
            <person name="Mcdaniel S.F."/>
        </authorList>
    </citation>
    <scope>NUCLEOTIDE SEQUENCE</scope>
    <source>
        <strain evidence="2">R40</strain>
    </source>
</reference>
<sequence>MDSSRSFWKRFWKGSSDRRNSPGMMNRWMAKRNREEKGTATQVASPLKVKAEKLPVEAVERILAHLPLPALIRARCVCKRWRTLIASPRFLSARADIPAVANPPYFPMVFSQSYGRKCCAFDFANYRWQRLAPLNFVPYKVTYVAGAGGLLCLRNCFELLVVCNPITRQWKNLPRSSGQLCVGQSLIHMVMEPASKSYKIITISATCKTEVYDNSSKSWNITSHSLPPGVTCIRGRTAAFYNGFLYCIVDEGVGSKLSGVIAHDVQLAVWSSMLIALPTGFGEARSSNSLQPGSLAASLVECRGRVVLVAEKMQLGVTLIHIFELQLMNITWLEVGSLPYEVGSGTPFESFKQGLRCDGVVVHGDLICLTSQSGDMAVLDFSTGMWKRLPECPLAVGKNPEIDIAVFPFLPSLDAPV</sequence>
<dbReference type="InterPro" id="IPR056592">
    <property type="entry name" value="Beta-prop_At3g26010-like"/>
</dbReference>
<comment type="caution">
    <text evidence="2">The sequence shown here is derived from an EMBL/GenBank/DDBJ whole genome shotgun (WGS) entry which is preliminary data.</text>
</comment>
<evidence type="ECO:0000313" key="2">
    <source>
        <dbReference type="EMBL" id="KAG0558687.1"/>
    </source>
</evidence>
<dbReference type="PANTHER" id="PTHR31672">
    <property type="entry name" value="BNACNNG10540D PROTEIN"/>
    <property type="match status" value="1"/>
</dbReference>
<dbReference type="Pfam" id="PF00646">
    <property type="entry name" value="F-box"/>
    <property type="match status" value="1"/>
</dbReference>
<dbReference type="PROSITE" id="PS50181">
    <property type="entry name" value="FBOX"/>
    <property type="match status" value="1"/>
</dbReference>
<dbReference type="InterPro" id="IPR015915">
    <property type="entry name" value="Kelch-typ_b-propeller"/>
</dbReference>
<organism evidence="2 3">
    <name type="scientific">Ceratodon purpureus</name>
    <name type="common">Fire moss</name>
    <name type="synonym">Dicranum purpureum</name>
    <dbReference type="NCBI Taxonomy" id="3225"/>
    <lineage>
        <taxon>Eukaryota</taxon>
        <taxon>Viridiplantae</taxon>
        <taxon>Streptophyta</taxon>
        <taxon>Embryophyta</taxon>
        <taxon>Bryophyta</taxon>
        <taxon>Bryophytina</taxon>
        <taxon>Bryopsida</taxon>
        <taxon>Dicranidae</taxon>
        <taxon>Pseudoditrichales</taxon>
        <taxon>Ditrichaceae</taxon>
        <taxon>Ceratodon</taxon>
    </lineage>
</organism>
<dbReference type="Gene3D" id="2.120.10.80">
    <property type="entry name" value="Kelch-type beta propeller"/>
    <property type="match status" value="1"/>
</dbReference>
<dbReference type="InterPro" id="IPR050796">
    <property type="entry name" value="SCF_F-box_component"/>
</dbReference>
<dbReference type="CDD" id="cd22157">
    <property type="entry name" value="F-box_AtFBW1-like"/>
    <property type="match status" value="1"/>
</dbReference>
<evidence type="ECO:0000313" key="3">
    <source>
        <dbReference type="Proteomes" id="UP000822688"/>
    </source>
</evidence>
<dbReference type="PANTHER" id="PTHR31672:SF2">
    <property type="entry name" value="F-BOX DOMAIN-CONTAINING PROTEIN"/>
    <property type="match status" value="1"/>
</dbReference>
<dbReference type="AlphaFoldDB" id="A0A8T0GJG6"/>
<dbReference type="EMBL" id="CM026431">
    <property type="protein sequence ID" value="KAG0558687.1"/>
    <property type="molecule type" value="Genomic_DNA"/>
</dbReference>
<accession>A0A8T0GJG6</accession>
<evidence type="ECO:0000259" key="1">
    <source>
        <dbReference type="PROSITE" id="PS50181"/>
    </source>
</evidence>
<proteinExistence type="predicted"/>
<dbReference type="InterPro" id="IPR001810">
    <property type="entry name" value="F-box_dom"/>
</dbReference>
<dbReference type="Gene3D" id="1.20.1280.50">
    <property type="match status" value="1"/>
</dbReference>